<accession>A0A953LDH4</accession>
<evidence type="ECO:0000256" key="1">
    <source>
        <dbReference type="SAM" id="MobiDB-lite"/>
    </source>
</evidence>
<proteinExistence type="predicted"/>
<dbReference type="Pfam" id="PF12566">
    <property type="entry name" value="DUF3748"/>
    <property type="match status" value="1"/>
</dbReference>
<evidence type="ECO:0000313" key="3">
    <source>
        <dbReference type="Proteomes" id="UP000753961"/>
    </source>
</evidence>
<dbReference type="InterPro" id="IPR011042">
    <property type="entry name" value="6-blade_b-propeller_TolB-like"/>
</dbReference>
<sequence>MMNTKTKIWTENQITTEEYGHFLNPTQSFSPDDQWIIYDTRNADPDIGRTGRIERINPKSKEVDTVYQSVGQSEYGPGVGAAAYSTVDDRVIFIHGLPNADKERPYGISRRTGTGVHFDQPDQLIHYDARDISSPYTLGALRGGSHAHSWSGDGSWISFTYNDEVMADLALTDTSVKNLRMVGVMAPWGAVKVPDDDQEENNNGTMFSMIVSRVTESPRPGSDEISKAYEDGWIGQNGYVDASGKHHPKAVAFLGDVRDGEGQVVTEVFVVDLPEEKPDLSEEEQLKGNDHSRPMPPSMVQQRRVTFTSERKYPGVQGPRQWMKSSPDGAVLYFMMKDDHGLIQLYSVPTAGGEVRHITSNDFSMETAFDIDPSGKFAAYGSDEKIYLTTLESGDTKCVTPQVAKNYAGLRAIQWSHSGKYLTYNRKVQDHDSSYFQIFTLSKDE</sequence>
<dbReference type="AlphaFoldDB" id="A0A953LDH4"/>
<name>A0A953LDH4_9BACT</name>
<gene>
    <name evidence="2" type="ORF">KUV50_12050</name>
</gene>
<reference evidence="2" key="1">
    <citation type="submission" date="2021-06" db="EMBL/GenBank/DDBJ databases">
        <title>44 bacteria genomes isolated from Dapeng, Shenzhen.</title>
        <authorList>
            <person name="Zheng W."/>
            <person name="Yu S."/>
            <person name="Huang Y."/>
        </authorList>
    </citation>
    <scope>NUCLEOTIDE SEQUENCE</scope>
    <source>
        <strain evidence="2">DP5N28-2</strain>
    </source>
</reference>
<dbReference type="Gene3D" id="2.120.10.30">
    <property type="entry name" value="TolB, C-terminal domain"/>
    <property type="match status" value="1"/>
</dbReference>
<feature type="region of interest" description="Disordered" evidence="1">
    <location>
        <begin position="275"/>
        <end position="301"/>
    </location>
</feature>
<evidence type="ECO:0000313" key="2">
    <source>
        <dbReference type="EMBL" id="MBY5958874.1"/>
    </source>
</evidence>
<protein>
    <submittedName>
        <fullName evidence="2">DUF3748 domain-containing protein</fullName>
    </submittedName>
</protein>
<dbReference type="SUPFAM" id="SSF82171">
    <property type="entry name" value="DPP6 N-terminal domain-like"/>
    <property type="match status" value="1"/>
</dbReference>
<feature type="compositionally biased region" description="Basic and acidic residues" evidence="1">
    <location>
        <begin position="275"/>
        <end position="293"/>
    </location>
</feature>
<dbReference type="RefSeq" id="WP_222580409.1">
    <property type="nucleotide sequence ID" value="NZ_JAHVHU010000010.1"/>
</dbReference>
<dbReference type="EMBL" id="JAHVHU010000010">
    <property type="protein sequence ID" value="MBY5958874.1"/>
    <property type="molecule type" value="Genomic_DNA"/>
</dbReference>
<comment type="caution">
    <text evidence="2">The sequence shown here is derived from an EMBL/GenBank/DDBJ whole genome shotgun (WGS) entry which is preliminary data.</text>
</comment>
<dbReference type="InterPro" id="IPR022223">
    <property type="entry name" value="DUF3748"/>
</dbReference>
<organism evidence="2 3">
    <name type="scientific">Membranihabitans marinus</name>
    <dbReference type="NCBI Taxonomy" id="1227546"/>
    <lineage>
        <taxon>Bacteria</taxon>
        <taxon>Pseudomonadati</taxon>
        <taxon>Bacteroidota</taxon>
        <taxon>Saprospiria</taxon>
        <taxon>Saprospirales</taxon>
        <taxon>Saprospiraceae</taxon>
        <taxon>Membranihabitans</taxon>
    </lineage>
</organism>
<keyword evidence="3" id="KW-1185">Reference proteome</keyword>
<dbReference type="Proteomes" id="UP000753961">
    <property type="component" value="Unassembled WGS sequence"/>
</dbReference>